<feature type="domain" description="DUF6268" evidence="1">
    <location>
        <begin position="122"/>
        <end position="295"/>
    </location>
</feature>
<comment type="caution">
    <text evidence="2">The sequence shown here is derived from an EMBL/GenBank/DDBJ whole genome shotgun (WGS) entry which is preliminary data.</text>
</comment>
<accession>A0A840V9I5</accession>
<protein>
    <recommendedName>
        <fullName evidence="1">DUF6268 domain-containing protein</fullName>
    </recommendedName>
</protein>
<sequence length="301" mass="32651">MIPLLIAGTALVAPLEATPTDDTLKIADYVNVASLRVTHSFGMDFDSPGQGDLDFTNLGAFAMLGQVDLPGGLTWLPALSYDLSHLELDGAHPALSRLVPSLERPLHRIDFYNFLIGQGSDGWLYGMMITPGIHSSMDDIGSDDFFLSAAAGVGYRFSESLILGLGIYGSDLANDPSFFVGPGFLWEIDENWSSFFYGTRFVLRRQLGDDRSIGVEGAWNGGEWATEYAGRDAQLEFDSIRAGLTFRQRLFDDVWLDLAAGVTFGNELSFTTDDGRGIHAPGVGEAEASPYVRLGVTVGSW</sequence>
<dbReference type="Proteomes" id="UP000557717">
    <property type="component" value="Unassembled WGS sequence"/>
</dbReference>
<dbReference type="AlphaFoldDB" id="A0A840V9I5"/>
<organism evidence="2 3">
    <name type="scientific">Haloferula luteola</name>
    <dbReference type="NCBI Taxonomy" id="595692"/>
    <lineage>
        <taxon>Bacteria</taxon>
        <taxon>Pseudomonadati</taxon>
        <taxon>Verrucomicrobiota</taxon>
        <taxon>Verrucomicrobiia</taxon>
        <taxon>Verrucomicrobiales</taxon>
        <taxon>Verrucomicrobiaceae</taxon>
        <taxon>Haloferula</taxon>
    </lineage>
</organism>
<name>A0A840V9I5_9BACT</name>
<dbReference type="InterPro" id="IPR046235">
    <property type="entry name" value="DUF6268"/>
</dbReference>
<proteinExistence type="predicted"/>
<keyword evidence="3" id="KW-1185">Reference proteome</keyword>
<evidence type="ECO:0000259" key="1">
    <source>
        <dbReference type="Pfam" id="PF19783"/>
    </source>
</evidence>
<evidence type="ECO:0000313" key="3">
    <source>
        <dbReference type="Proteomes" id="UP000557717"/>
    </source>
</evidence>
<evidence type="ECO:0000313" key="2">
    <source>
        <dbReference type="EMBL" id="MBB5353736.1"/>
    </source>
</evidence>
<dbReference type="Pfam" id="PF19783">
    <property type="entry name" value="DUF6268"/>
    <property type="match status" value="1"/>
</dbReference>
<dbReference type="EMBL" id="JACHFD010000033">
    <property type="protein sequence ID" value="MBB5353736.1"/>
    <property type="molecule type" value="Genomic_DNA"/>
</dbReference>
<gene>
    <name evidence="2" type="ORF">HNR46_003997</name>
</gene>
<dbReference type="RefSeq" id="WP_184022039.1">
    <property type="nucleotide sequence ID" value="NZ_JACHFD010000033.1"/>
</dbReference>
<reference evidence="2 3" key="1">
    <citation type="submission" date="2020-08" db="EMBL/GenBank/DDBJ databases">
        <title>Genomic Encyclopedia of Type Strains, Phase IV (KMG-IV): sequencing the most valuable type-strain genomes for metagenomic binning, comparative biology and taxonomic classification.</title>
        <authorList>
            <person name="Goeker M."/>
        </authorList>
    </citation>
    <scope>NUCLEOTIDE SEQUENCE [LARGE SCALE GENOMIC DNA]</scope>
    <source>
        <strain evidence="2 3">YC6886</strain>
    </source>
</reference>